<evidence type="ECO:0000313" key="1">
    <source>
        <dbReference type="EMBL" id="UUZ44127.1"/>
    </source>
</evidence>
<gene>
    <name evidence="1" type="ORF">LP422_16275</name>
</gene>
<dbReference type="Proteomes" id="UP001059663">
    <property type="component" value="Chromosome"/>
</dbReference>
<reference evidence="1" key="1">
    <citation type="submission" date="2021-11" db="EMBL/GenBank/DDBJ databases">
        <title>Study of the species diversity of bacterial strains isolated from a unique natural object - Shulgan-Tash cave (Bashkiria).</title>
        <authorList>
            <person name="Sazanova A.L."/>
            <person name="Chirak E.R."/>
            <person name="Safronova V.I."/>
        </authorList>
    </citation>
    <scope>NUCLEOTIDE SEQUENCE</scope>
    <source>
        <strain evidence="1">P1</strain>
    </source>
</reference>
<proteinExistence type="predicted"/>
<organism evidence="1 2">
    <name type="scientific">Janibacter limosus</name>
    <dbReference type="NCBI Taxonomy" id="53458"/>
    <lineage>
        <taxon>Bacteria</taxon>
        <taxon>Bacillati</taxon>
        <taxon>Actinomycetota</taxon>
        <taxon>Actinomycetes</taxon>
        <taxon>Micrococcales</taxon>
        <taxon>Intrasporangiaceae</taxon>
        <taxon>Janibacter</taxon>
    </lineage>
</organism>
<dbReference type="EMBL" id="CP087977">
    <property type="protein sequence ID" value="UUZ44127.1"/>
    <property type="molecule type" value="Genomic_DNA"/>
</dbReference>
<protein>
    <submittedName>
        <fullName evidence="1">Uncharacterized protein</fullName>
    </submittedName>
</protein>
<sequence length="288" mass="30501">MRSRVSGIFAEYLPLPPVWSYVVLLALSVASIMALLASPDDRPAVRAGWRPQTPFVPAGIRIGFAIATLSVALAYSVGAIFLSLGAHMIGQFTSTDNTAVVGALPAMSAFFIGGTGLFLAKVPARTLVWSGTALTLLSPALMAAASTVRSLPLFPAPVRRRRHRLLAGLHRRSGPDQPARPATSPWRDPLAALPDRVHPPGRDGARRRCARDLRDARAGRRRGCRRAGCPVPGHGGPPPRPPRPGAEHAGGDPAGAADRRVSRTQSSILPIGVFFSARKASSVRPRAQ</sequence>
<accession>A0AC61U2X6</accession>
<evidence type="ECO:0000313" key="2">
    <source>
        <dbReference type="Proteomes" id="UP001059663"/>
    </source>
</evidence>
<name>A0AC61U2X6_9MICO</name>